<dbReference type="AlphaFoldDB" id="A0A6A6BCG6"/>
<dbReference type="GeneID" id="54303258"/>
<dbReference type="Proteomes" id="UP000799438">
    <property type="component" value="Unassembled WGS sequence"/>
</dbReference>
<dbReference type="PANTHER" id="PTHR33048">
    <property type="entry name" value="PTH11-LIKE INTEGRAL MEMBRANE PROTEIN (AFU_ORTHOLOGUE AFUA_5G11245)"/>
    <property type="match status" value="1"/>
</dbReference>
<proteinExistence type="inferred from homology"/>
<keyword evidence="9" id="KW-1185">Reference proteome</keyword>
<dbReference type="RefSeq" id="XP_033395874.1">
    <property type="nucleotide sequence ID" value="XM_033545750.1"/>
</dbReference>
<keyword evidence="3 6" id="KW-1133">Transmembrane helix</keyword>
<comment type="similarity">
    <text evidence="5">Belongs to the SAT4 family.</text>
</comment>
<evidence type="ECO:0000256" key="3">
    <source>
        <dbReference type="ARBA" id="ARBA00022989"/>
    </source>
</evidence>
<protein>
    <recommendedName>
        <fullName evidence="7">Rhodopsin domain-containing protein</fullName>
    </recommendedName>
</protein>
<evidence type="ECO:0000256" key="2">
    <source>
        <dbReference type="ARBA" id="ARBA00022692"/>
    </source>
</evidence>
<evidence type="ECO:0000256" key="4">
    <source>
        <dbReference type="ARBA" id="ARBA00023136"/>
    </source>
</evidence>
<comment type="subcellular location">
    <subcellularLocation>
        <location evidence="1">Membrane</location>
        <topology evidence="1">Multi-pass membrane protein</topology>
    </subcellularLocation>
</comment>
<feature type="transmembrane region" description="Helical" evidence="6">
    <location>
        <begin position="194"/>
        <end position="214"/>
    </location>
</feature>
<sequence length="403" mass="45009">MNHTFIVAKVPKQNSPMLYSPKNTKPEAMGVIKVDWQALTPTIVLTTLALVAVALRFYTRAVLARRVMVEDWCILFSLTLSIAMASLISVEFHVATAGWETEKAALAVLSKLTLAQLILTSNVLYQTLVNVTKTAFVLQYLRIFQYRLSKIFCIVLLIILLGAACWGVFGSIFICRPFFKYWKPGVEGRCMNINSYWLSTACIGVIMDFVVWFYPMPLISSLRLPMRQKASVMGVFALGGFVCIVSILRLALVQIYAAKQQTEKSGATLIVWSAVEANVGIICASLMALKPLLAKFFPRFLDVRRSSKKHLKLRTMSQQDSCGFWGHTCDTRCAASSRDSRVPPPAAVESILITRNTLLREDISREDIEFLKRQDTMLEEGSEDHVRGLTLGPFLSENGSSTV</sequence>
<accession>A0A6A6BCG6</accession>
<dbReference type="GO" id="GO:0016020">
    <property type="term" value="C:membrane"/>
    <property type="evidence" value="ECO:0007669"/>
    <property type="project" value="UniProtKB-SubCell"/>
</dbReference>
<name>A0A6A6BCG6_9PEZI</name>
<dbReference type="EMBL" id="ML995490">
    <property type="protein sequence ID" value="KAF2140161.1"/>
    <property type="molecule type" value="Genomic_DNA"/>
</dbReference>
<dbReference type="InterPro" id="IPR052337">
    <property type="entry name" value="SAT4-like"/>
</dbReference>
<feature type="transmembrane region" description="Helical" evidence="6">
    <location>
        <begin position="235"/>
        <end position="257"/>
    </location>
</feature>
<evidence type="ECO:0000256" key="1">
    <source>
        <dbReference type="ARBA" id="ARBA00004141"/>
    </source>
</evidence>
<feature type="transmembrane region" description="Helical" evidence="6">
    <location>
        <begin position="71"/>
        <end position="92"/>
    </location>
</feature>
<reference evidence="8" key="1">
    <citation type="journal article" date="2020" name="Stud. Mycol.">
        <title>101 Dothideomycetes genomes: a test case for predicting lifestyles and emergence of pathogens.</title>
        <authorList>
            <person name="Haridas S."/>
            <person name="Albert R."/>
            <person name="Binder M."/>
            <person name="Bloem J."/>
            <person name="Labutti K."/>
            <person name="Salamov A."/>
            <person name="Andreopoulos B."/>
            <person name="Baker S."/>
            <person name="Barry K."/>
            <person name="Bills G."/>
            <person name="Bluhm B."/>
            <person name="Cannon C."/>
            <person name="Castanera R."/>
            <person name="Culley D."/>
            <person name="Daum C."/>
            <person name="Ezra D."/>
            <person name="Gonzalez J."/>
            <person name="Henrissat B."/>
            <person name="Kuo A."/>
            <person name="Liang C."/>
            <person name="Lipzen A."/>
            <person name="Lutzoni F."/>
            <person name="Magnuson J."/>
            <person name="Mondo S."/>
            <person name="Nolan M."/>
            <person name="Ohm R."/>
            <person name="Pangilinan J."/>
            <person name="Park H.-J."/>
            <person name="Ramirez L."/>
            <person name="Alfaro M."/>
            <person name="Sun H."/>
            <person name="Tritt A."/>
            <person name="Yoshinaga Y."/>
            <person name="Zwiers L.-H."/>
            <person name="Turgeon B."/>
            <person name="Goodwin S."/>
            <person name="Spatafora J."/>
            <person name="Crous P."/>
            <person name="Grigoriev I."/>
        </authorList>
    </citation>
    <scope>NUCLEOTIDE SEQUENCE</scope>
    <source>
        <strain evidence="8">CBS 121167</strain>
    </source>
</reference>
<dbReference type="InterPro" id="IPR049326">
    <property type="entry name" value="Rhodopsin_dom_fungi"/>
</dbReference>
<feature type="transmembrane region" description="Helical" evidence="6">
    <location>
        <begin position="38"/>
        <end position="59"/>
    </location>
</feature>
<evidence type="ECO:0000256" key="6">
    <source>
        <dbReference type="SAM" id="Phobius"/>
    </source>
</evidence>
<dbReference type="OrthoDB" id="444631at2759"/>
<keyword evidence="4 6" id="KW-0472">Membrane</keyword>
<feature type="transmembrane region" description="Helical" evidence="6">
    <location>
        <begin position="151"/>
        <end position="174"/>
    </location>
</feature>
<dbReference type="Pfam" id="PF20684">
    <property type="entry name" value="Fung_rhodopsin"/>
    <property type="match status" value="1"/>
</dbReference>
<evidence type="ECO:0000259" key="7">
    <source>
        <dbReference type="Pfam" id="PF20684"/>
    </source>
</evidence>
<gene>
    <name evidence="8" type="ORF">K452DRAFT_351978</name>
</gene>
<feature type="transmembrane region" description="Helical" evidence="6">
    <location>
        <begin position="269"/>
        <end position="289"/>
    </location>
</feature>
<feature type="domain" description="Rhodopsin" evidence="7">
    <location>
        <begin position="55"/>
        <end position="294"/>
    </location>
</feature>
<dbReference type="PANTHER" id="PTHR33048:SF47">
    <property type="entry name" value="INTEGRAL MEMBRANE PROTEIN-RELATED"/>
    <property type="match status" value="1"/>
</dbReference>
<evidence type="ECO:0000256" key="5">
    <source>
        <dbReference type="ARBA" id="ARBA00038359"/>
    </source>
</evidence>
<organism evidence="8 9">
    <name type="scientific">Aplosporella prunicola CBS 121167</name>
    <dbReference type="NCBI Taxonomy" id="1176127"/>
    <lineage>
        <taxon>Eukaryota</taxon>
        <taxon>Fungi</taxon>
        <taxon>Dikarya</taxon>
        <taxon>Ascomycota</taxon>
        <taxon>Pezizomycotina</taxon>
        <taxon>Dothideomycetes</taxon>
        <taxon>Dothideomycetes incertae sedis</taxon>
        <taxon>Botryosphaeriales</taxon>
        <taxon>Aplosporellaceae</taxon>
        <taxon>Aplosporella</taxon>
    </lineage>
</organism>
<keyword evidence="2 6" id="KW-0812">Transmembrane</keyword>
<evidence type="ECO:0000313" key="8">
    <source>
        <dbReference type="EMBL" id="KAF2140161.1"/>
    </source>
</evidence>
<evidence type="ECO:0000313" key="9">
    <source>
        <dbReference type="Proteomes" id="UP000799438"/>
    </source>
</evidence>